<dbReference type="InterPro" id="IPR001895">
    <property type="entry name" value="RASGEF_cat_dom"/>
</dbReference>
<organism evidence="6 7">
    <name type="scientific">Tulasnella calospora MUT 4182</name>
    <dbReference type="NCBI Taxonomy" id="1051891"/>
    <lineage>
        <taxon>Eukaryota</taxon>
        <taxon>Fungi</taxon>
        <taxon>Dikarya</taxon>
        <taxon>Basidiomycota</taxon>
        <taxon>Agaricomycotina</taxon>
        <taxon>Agaricomycetes</taxon>
        <taxon>Cantharellales</taxon>
        <taxon>Tulasnellaceae</taxon>
        <taxon>Tulasnella</taxon>
    </lineage>
</organism>
<feature type="compositionally biased region" description="Polar residues" evidence="3">
    <location>
        <begin position="199"/>
        <end position="219"/>
    </location>
</feature>
<dbReference type="PANTHER" id="PTHR23113">
    <property type="entry name" value="GUANINE NUCLEOTIDE EXCHANGE FACTOR"/>
    <property type="match status" value="1"/>
</dbReference>
<dbReference type="InterPro" id="IPR023578">
    <property type="entry name" value="Ras_GEF_dom_sf"/>
</dbReference>
<keyword evidence="1 2" id="KW-0344">Guanine-nucleotide releasing factor</keyword>
<dbReference type="HOGENOM" id="CLU_005431_2_0_1"/>
<feature type="region of interest" description="Disordered" evidence="3">
    <location>
        <begin position="182"/>
        <end position="261"/>
    </location>
</feature>
<evidence type="ECO:0000259" key="5">
    <source>
        <dbReference type="PROSITE" id="PS50212"/>
    </source>
</evidence>
<dbReference type="InterPro" id="IPR036964">
    <property type="entry name" value="RASGEF_cat_dom_sf"/>
</dbReference>
<evidence type="ECO:0000256" key="1">
    <source>
        <dbReference type="ARBA" id="ARBA00022658"/>
    </source>
</evidence>
<dbReference type="STRING" id="1051891.A0A0C3QEI7"/>
<dbReference type="SMART" id="SM00147">
    <property type="entry name" value="RasGEF"/>
    <property type="match status" value="1"/>
</dbReference>
<feature type="non-terminal residue" evidence="6">
    <location>
        <position position="1"/>
    </location>
</feature>
<keyword evidence="7" id="KW-1185">Reference proteome</keyword>
<dbReference type="PROSITE" id="PS50212">
    <property type="entry name" value="RASGEF_NTER"/>
    <property type="match status" value="1"/>
</dbReference>
<dbReference type="InterPro" id="IPR008937">
    <property type="entry name" value="Ras-like_GEF"/>
</dbReference>
<feature type="domain" description="Ras-GEF" evidence="4">
    <location>
        <begin position="276"/>
        <end position="512"/>
    </location>
</feature>
<dbReference type="OrthoDB" id="28357at2759"/>
<proteinExistence type="predicted"/>
<reference evidence="7" key="2">
    <citation type="submission" date="2015-01" db="EMBL/GenBank/DDBJ databases">
        <title>Evolutionary Origins and Diversification of the Mycorrhizal Mutualists.</title>
        <authorList>
            <consortium name="DOE Joint Genome Institute"/>
            <consortium name="Mycorrhizal Genomics Consortium"/>
            <person name="Kohler A."/>
            <person name="Kuo A."/>
            <person name="Nagy L.G."/>
            <person name="Floudas D."/>
            <person name="Copeland A."/>
            <person name="Barry K.W."/>
            <person name="Cichocki N."/>
            <person name="Veneault-Fourrey C."/>
            <person name="LaButti K."/>
            <person name="Lindquist E.A."/>
            <person name="Lipzen A."/>
            <person name="Lundell T."/>
            <person name="Morin E."/>
            <person name="Murat C."/>
            <person name="Riley R."/>
            <person name="Ohm R."/>
            <person name="Sun H."/>
            <person name="Tunlid A."/>
            <person name="Henrissat B."/>
            <person name="Grigoriev I.V."/>
            <person name="Hibbett D.S."/>
            <person name="Martin F."/>
        </authorList>
    </citation>
    <scope>NUCLEOTIDE SEQUENCE [LARGE SCALE GENOMIC DNA]</scope>
    <source>
        <strain evidence="7">MUT 4182</strain>
    </source>
</reference>
<dbReference type="PROSITE" id="PS50009">
    <property type="entry name" value="RASGEF_CAT"/>
    <property type="match status" value="1"/>
</dbReference>
<protein>
    <recommendedName>
        <fullName evidence="8">Ras GEF</fullName>
    </recommendedName>
</protein>
<feature type="domain" description="N-terminal Ras-GEF" evidence="5">
    <location>
        <begin position="1"/>
        <end position="129"/>
    </location>
</feature>
<dbReference type="EMBL" id="KN822981">
    <property type="protein sequence ID" value="KIO29610.1"/>
    <property type="molecule type" value="Genomic_DNA"/>
</dbReference>
<feature type="region of interest" description="Disordered" evidence="3">
    <location>
        <begin position="135"/>
        <end position="157"/>
    </location>
</feature>
<evidence type="ECO:0000313" key="6">
    <source>
        <dbReference type="EMBL" id="KIO29610.1"/>
    </source>
</evidence>
<evidence type="ECO:0000259" key="4">
    <source>
        <dbReference type="PROSITE" id="PS50009"/>
    </source>
</evidence>
<dbReference type="Proteomes" id="UP000054248">
    <property type="component" value="Unassembled WGS sequence"/>
</dbReference>
<reference evidence="6 7" key="1">
    <citation type="submission" date="2014-04" db="EMBL/GenBank/DDBJ databases">
        <authorList>
            <consortium name="DOE Joint Genome Institute"/>
            <person name="Kuo A."/>
            <person name="Girlanda M."/>
            <person name="Perotto S."/>
            <person name="Kohler A."/>
            <person name="Nagy L.G."/>
            <person name="Floudas D."/>
            <person name="Copeland A."/>
            <person name="Barry K.W."/>
            <person name="Cichocki N."/>
            <person name="Veneault-Fourrey C."/>
            <person name="LaButti K."/>
            <person name="Lindquist E.A."/>
            <person name="Lipzen A."/>
            <person name="Lundell T."/>
            <person name="Morin E."/>
            <person name="Murat C."/>
            <person name="Sun H."/>
            <person name="Tunlid A."/>
            <person name="Henrissat B."/>
            <person name="Grigoriev I.V."/>
            <person name="Hibbett D.S."/>
            <person name="Martin F."/>
            <person name="Nordberg H.P."/>
            <person name="Cantor M.N."/>
            <person name="Hua S.X."/>
        </authorList>
    </citation>
    <scope>NUCLEOTIDE SEQUENCE [LARGE SCALE GENOMIC DNA]</scope>
    <source>
        <strain evidence="6 7">MUT 4182</strain>
    </source>
</reference>
<dbReference type="Pfam" id="PF00617">
    <property type="entry name" value="RasGEF"/>
    <property type="match status" value="1"/>
</dbReference>
<dbReference type="GO" id="GO:0007265">
    <property type="term" value="P:Ras protein signal transduction"/>
    <property type="evidence" value="ECO:0007669"/>
    <property type="project" value="TreeGrafter"/>
</dbReference>
<dbReference type="GO" id="GO:0005886">
    <property type="term" value="C:plasma membrane"/>
    <property type="evidence" value="ECO:0007669"/>
    <property type="project" value="TreeGrafter"/>
</dbReference>
<dbReference type="Gene3D" id="1.20.870.10">
    <property type="entry name" value="Son of sevenless (SoS) protein Chain: S domain 1"/>
    <property type="match status" value="1"/>
</dbReference>
<accession>A0A0C3QEI7</accession>
<name>A0A0C3QEI7_9AGAM</name>
<evidence type="ECO:0008006" key="8">
    <source>
        <dbReference type="Google" id="ProtNLM"/>
    </source>
</evidence>
<dbReference type="GO" id="GO:0005085">
    <property type="term" value="F:guanyl-nucleotide exchange factor activity"/>
    <property type="evidence" value="ECO:0007669"/>
    <property type="project" value="UniProtKB-KW"/>
</dbReference>
<dbReference type="Gene3D" id="1.10.840.10">
    <property type="entry name" value="Ras guanine-nucleotide exchange factors catalytic domain"/>
    <property type="match status" value="1"/>
</dbReference>
<dbReference type="CDD" id="cd06224">
    <property type="entry name" value="REM"/>
    <property type="match status" value="1"/>
</dbReference>
<evidence type="ECO:0000256" key="3">
    <source>
        <dbReference type="SAM" id="MobiDB-lite"/>
    </source>
</evidence>
<dbReference type="SUPFAM" id="SSF48366">
    <property type="entry name" value="Ras GEF"/>
    <property type="match status" value="1"/>
</dbReference>
<gene>
    <name evidence="6" type="ORF">M407DRAFT_70306</name>
</gene>
<evidence type="ECO:0000256" key="2">
    <source>
        <dbReference type="PROSITE-ProRule" id="PRU00168"/>
    </source>
</evidence>
<dbReference type="InterPro" id="IPR000651">
    <property type="entry name" value="Ras-like_Gua-exchang_fac_N"/>
</dbReference>
<feature type="compositionally biased region" description="Polar residues" evidence="3">
    <location>
        <begin position="227"/>
        <end position="236"/>
    </location>
</feature>
<sequence length="539" mass="60303">LQYATFDELLDKLVFLSVTDDDEIYIEQFLLVFRRFATPRTLLLGLQRRMRELSPPTEDTLLAKYAQMRICNLLEEWMKAYPGDFAAPGAEPALHALIRQTLLHSHTAHYGSDFTPFLSIIPDLVDEEASWALQEKRRRDDDGSSELGLEHDDDSPEAEAIQIAKRASVSLAVSLGAQASVDSLHQPHSRSATHVGAAASTTSLKTPQSSRAGASNGTSPGPKGASSAKSARTQPSVPLFGEYNSSKGLRGPDVPPGTKPNMRDLMKAAMALANQPPHYVAEEITRLEVPLFLSVQPRDWLRHGLGDKRRTEGFPDSIQRMAKFYNYLTLWTASMILVHDKPRARAKSIEFFIRVAMVLRKLNNYSGLRAVVSGINTSRTDRDNDPVMAYVRDRHLWKKEFKSLETLLGTSRMHSAYRMALKHTFDAAIPSMEVHTYDLIRADDTNPDCKPGDEGQIHWGKFSLIAKMVLNVVMYQDRFQDTTAFTFPERSEIRELLMNIIIMDEDVSFSSPMTLTAADHLCILDLILSGHTSNGIKVC</sequence>
<dbReference type="AlphaFoldDB" id="A0A0C3QEI7"/>
<dbReference type="PANTHER" id="PTHR23113:SF348">
    <property type="entry name" value="GUANYL-NUCLEOTIDE EXCHANGE FACTOR RASGEF, PUTATIVE (AFU_ORTHOLOGUE AFUA_1G04700)-RELATED"/>
    <property type="match status" value="1"/>
</dbReference>
<dbReference type="Pfam" id="PF00618">
    <property type="entry name" value="RasGEF_N"/>
    <property type="match status" value="1"/>
</dbReference>
<evidence type="ECO:0000313" key="7">
    <source>
        <dbReference type="Proteomes" id="UP000054248"/>
    </source>
</evidence>